<dbReference type="InterPro" id="IPR012910">
    <property type="entry name" value="Plug_dom"/>
</dbReference>
<comment type="caution">
    <text evidence="19">The sequence shown here is derived from an EMBL/GenBank/DDBJ whole genome shotgun (WGS) entry which is preliminary data.</text>
</comment>
<keyword evidence="6 14" id="KW-0812">Transmembrane</keyword>
<dbReference type="InterPro" id="IPR011662">
    <property type="entry name" value="Secretin/TonB_short_N"/>
</dbReference>
<evidence type="ECO:0000313" key="20">
    <source>
        <dbReference type="Proteomes" id="UP000245216"/>
    </source>
</evidence>
<dbReference type="NCBIfam" id="TIGR01783">
    <property type="entry name" value="TonB-siderophor"/>
    <property type="match status" value="1"/>
</dbReference>
<dbReference type="STRING" id="511.UZ73_08220"/>
<gene>
    <name evidence="19" type="ORF">DF183_09195</name>
</gene>
<dbReference type="CDD" id="cd01347">
    <property type="entry name" value="ligand_gated_channel"/>
    <property type="match status" value="1"/>
</dbReference>
<dbReference type="Gene3D" id="2.170.130.10">
    <property type="entry name" value="TonB-dependent receptor, plug domain"/>
    <property type="match status" value="1"/>
</dbReference>
<evidence type="ECO:0000256" key="4">
    <source>
        <dbReference type="ARBA" id="ARBA00022452"/>
    </source>
</evidence>
<dbReference type="GO" id="GO:0015344">
    <property type="term" value="F:siderophore uptake transmembrane transporter activity"/>
    <property type="evidence" value="ECO:0007669"/>
    <property type="project" value="TreeGrafter"/>
</dbReference>
<keyword evidence="9" id="KW-0406">Ion transport</keyword>
<keyword evidence="11 14" id="KW-0472">Membrane</keyword>
<evidence type="ECO:0000256" key="1">
    <source>
        <dbReference type="ARBA" id="ARBA00004571"/>
    </source>
</evidence>
<sequence>MNRTAFLPHLRPVLLALMIASASAPALAQDNPVPIHIPAQPLSEALLKLAEQTQLQVFFSPSLVQGLSTTPIQGRMRPEEALRSLLQGSGLEYRRENNTITLSRPNTDATMLDPVRVVGRRLPVTEGSQTYASHGATTTATKLNMTLRETPQTVSVMTRQRIEDQSLDNIGSVLQQAPGISIQHIGSDRYTIYSRGYAIDNYQLDGLSTLSDIVSQNIPQGLADMAIYDRVEVLRGASGLLAGAGDPSGIVNMVRKRPTADFQGHAEVSYGSWDQMRAQVDLGGPINENGSLRGRLVGAHQQGNSYMDYFTTKKDVVYGILEADITDTTLVTLGMDYQKNDPRGSSGSGFPLFYDTGEQTDFDISTNAGARWNTNTLESHNAFVKLDQQLGADWSLAMSLNYLKGRRSGKSADASWGYPNRETGDGVQLYGGVSDATQYQTSFDIHAKGPFQLFGRDHELIVGFNSSRYKNRHDTMDDDIEGTSINLHNWNNNPALPNTSGEKLFDYDLTVKQYGGYSALRLKPSDKLAVILGGRLSNYRYSLSQSYPDPGMQRFNSLKTMHEDNVFTPYAGIVYDLNEEHSIYASYTSIFKPQSYRDRSGNFLDPRKGDNYEIGLKSEMLDGRVNSSIALYEIRQDNLAVADSGFIVPGTEREAAYTAVKGAKTQGLDMEVTGELLDGWNMAFSYTYSQTKDAQGERIKTLVPRHMAKLWTTYRLPGSWNRLTIGGGVNWQSQIHFTATPWDLGKTVTGEQSSYAVVNLMGRYDFSKQLTATLNVNNLFNRKYLSALDQTFYTGYYGAPRNAMLNLRYSF</sequence>
<dbReference type="SUPFAM" id="SSF56935">
    <property type="entry name" value="Porins"/>
    <property type="match status" value="1"/>
</dbReference>
<feature type="short sequence motif" description="TonB C-terminal box" evidence="15">
    <location>
        <begin position="794"/>
        <end position="811"/>
    </location>
</feature>
<evidence type="ECO:0000259" key="18">
    <source>
        <dbReference type="SMART" id="SM00965"/>
    </source>
</evidence>
<dbReference type="Pfam" id="PF00593">
    <property type="entry name" value="TonB_dep_Rec_b-barrel"/>
    <property type="match status" value="1"/>
</dbReference>
<keyword evidence="5" id="KW-0410">Iron transport</keyword>
<dbReference type="InterPro" id="IPR010105">
    <property type="entry name" value="TonB_sidphr_rcpt"/>
</dbReference>
<evidence type="ECO:0000256" key="6">
    <source>
        <dbReference type="ARBA" id="ARBA00022692"/>
    </source>
</evidence>
<evidence type="ECO:0000256" key="13">
    <source>
        <dbReference type="ARBA" id="ARBA00023237"/>
    </source>
</evidence>
<keyword evidence="10 16" id="KW-0798">TonB box</keyword>
<keyword evidence="7 17" id="KW-0732">Signal</keyword>
<keyword evidence="3 14" id="KW-0813">Transport</keyword>
<dbReference type="Gene3D" id="3.55.50.30">
    <property type="match status" value="1"/>
</dbReference>
<evidence type="ECO:0000256" key="17">
    <source>
        <dbReference type="SAM" id="SignalP"/>
    </source>
</evidence>
<dbReference type="InterPro" id="IPR039426">
    <property type="entry name" value="TonB-dep_rcpt-like"/>
</dbReference>
<dbReference type="FunFam" id="2.170.130.10:FF:000010">
    <property type="entry name" value="Ferripyoverdine receptor"/>
    <property type="match status" value="1"/>
</dbReference>
<evidence type="ECO:0000256" key="3">
    <source>
        <dbReference type="ARBA" id="ARBA00022448"/>
    </source>
</evidence>
<comment type="subcellular location">
    <subcellularLocation>
        <location evidence="1 14">Cell outer membrane</location>
        <topology evidence="1 14">Multi-pass membrane protein</topology>
    </subcellularLocation>
</comment>
<evidence type="ECO:0000256" key="9">
    <source>
        <dbReference type="ARBA" id="ARBA00023065"/>
    </source>
</evidence>
<dbReference type="InterPro" id="IPR000531">
    <property type="entry name" value="Beta-barrel_TonB"/>
</dbReference>
<dbReference type="Pfam" id="PF07715">
    <property type="entry name" value="Plug"/>
    <property type="match status" value="1"/>
</dbReference>
<feature type="chain" id="PRO_5015551503" evidence="17">
    <location>
        <begin position="29"/>
        <end position="811"/>
    </location>
</feature>
<keyword evidence="12 19" id="KW-0675">Receptor</keyword>
<dbReference type="GO" id="GO:0015891">
    <property type="term" value="P:siderophore transport"/>
    <property type="evidence" value="ECO:0007669"/>
    <property type="project" value="InterPro"/>
</dbReference>
<dbReference type="RefSeq" id="WP_109088910.1">
    <property type="nucleotide sequence ID" value="NZ_QEXO01000002.1"/>
</dbReference>
<dbReference type="Proteomes" id="UP000245216">
    <property type="component" value="Unassembled WGS sequence"/>
</dbReference>
<evidence type="ECO:0000256" key="15">
    <source>
        <dbReference type="PROSITE-ProRule" id="PRU10144"/>
    </source>
</evidence>
<dbReference type="PANTHER" id="PTHR32552">
    <property type="entry name" value="FERRICHROME IRON RECEPTOR-RELATED"/>
    <property type="match status" value="1"/>
</dbReference>
<dbReference type="EMBL" id="QEXO01000002">
    <property type="protein sequence ID" value="PWE14861.1"/>
    <property type="molecule type" value="Genomic_DNA"/>
</dbReference>
<dbReference type="SMART" id="SM00965">
    <property type="entry name" value="STN"/>
    <property type="match status" value="1"/>
</dbReference>
<dbReference type="Gene3D" id="2.40.170.20">
    <property type="entry name" value="TonB-dependent receptor, beta-barrel domain"/>
    <property type="match status" value="1"/>
</dbReference>
<dbReference type="InterPro" id="IPR036942">
    <property type="entry name" value="Beta-barrel_TonB_sf"/>
</dbReference>
<evidence type="ECO:0000256" key="11">
    <source>
        <dbReference type="ARBA" id="ARBA00023136"/>
    </source>
</evidence>
<reference evidence="19 20" key="1">
    <citation type="submission" date="2018-05" db="EMBL/GenBank/DDBJ databases">
        <title>Genome Sequence of an Efficient Indole-Degrading Bacterium, Alcaligenes sp.YBY.</title>
        <authorList>
            <person name="Yang B."/>
        </authorList>
    </citation>
    <scope>NUCLEOTIDE SEQUENCE [LARGE SCALE GENOMIC DNA]</scope>
    <source>
        <strain evidence="19 20">YBY</strain>
    </source>
</reference>
<evidence type="ECO:0000256" key="16">
    <source>
        <dbReference type="RuleBase" id="RU003357"/>
    </source>
</evidence>
<feature type="domain" description="Secretin/TonB short N-terminal" evidence="18">
    <location>
        <begin position="55"/>
        <end position="105"/>
    </location>
</feature>
<evidence type="ECO:0000256" key="7">
    <source>
        <dbReference type="ARBA" id="ARBA00022729"/>
    </source>
</evidence>
<organism evidence="19 20">
    <name type="scientific">Alcaligenes faecalis</name>
    <dbReference type="NCBI Taxonomy" id="511"/>
    <lineage>
        <taxon>Bacteria</taxon>
        <taxon>Pseudomonadati</taxon>
        <taxon>Pseudomonadota</taxon>
        <taxon>Betaproteobacteria</taxon>
        <taxon>Burkholderiales</taxon>
        <taxon>Alcaligenaceae</taxon>
        <taxon>Alcaligenes</taxon>
    </lineage>
</organism>
<evidence type="ECO:0000256" key="14">
    <source>
        <dbReference type="PROSITE-ProRule" id="PRU01360"/>
    </source>
</evidence>
<dbReference type="PANTHER" id="PTHR32552:SF74">
    <property type="entry name" value="HYDROXAMATE SIDEROPHORE RECEPTOR FHUE"/>
    <property type="match status" value="1"/>
</dbReference>
<dbReference type="PROSITE" id="PS52016">
    <property type="entry name" value="TONB_DEPENDENT_REC_3"/>
    <property type="match status" value="1"/>
</dbReference>
<keyword evidence="4 14" id="KW-1134">Transmembrane beta strand</keyword>
<dbReference type="AlphaFoldDB" id="A0A2U2BLG7"/>
<dbReference type="GO" id="GO:0009279">
    <property type="term" value="C:cell outer membrane"/>
    <property type="evidence" value="ECO:0007669"/>
    <property type="project" value="UniProtKB-SubCell"/>
</dbReference>
<name>A0A2U2BLG7_ALCFA</name>
<keyword evidence="13 14" id="KW-0998">Cell outer membrane</keyword>
<comment type="similarity">
    <text evidence="2 14 16">Belongs to the TonB-dependent receptor family.</text>
</comment>
<evidence type="ECO:0000313" key="19">
    <source>
        <dbReference type="EMBL" id="PWE14861.1"/>
    </source>
</evidence>
<feature type="signal peptide" evidence="17">
    <location>
        <begin position="1"/>
        <end position="28"/>
    </location>
</feature>
<keyword evidence="8" id="KW-0408">Iron</keyword>
<accession>A0A2U2BLG7</accession>
<reference evidence="19 20" key="2">
    <citation type="submission" date="2018-05" db="EMBL/GenBank/DDBJ databases">
        <authorList>
            <person name="Lanie J.A."/>
            <person name="Ng W.-L."/>
            <person name="Kazmierczak K.M."/>
            <person name="Andrzejewski T.M."/>
            <person name="Davidsen T.M."/>
            <person name="Wayne K.J."/>
            <person name="Tettelin H."/>
            <person name="Glass J.I."/>
            <person name="Rusch D."/>
            <person name="Podicherti R."/>
            <person name="Tsui H.-C.T."/>
            <person name="Winkler M.E."/>
        </authorList>
    </citation>
    <scope>NUCLEOTIDE SEQUENCE [LARGE SCALE GENOMIC DNA]</scope>
    <source>
        <strain evidence="19 20">YBY</strain>
    </source>
</reference>
<evidence type="ECO:0000256" key="12">
    <source>
        <dbReference type="ARBA" id="ARBA00023170"/>
    </source>
</evidence>
<dbReference type="InterPro" id="IPR037066">
    <property type="entry name" value="Plug_dom_sf"/>
</dbReference>
<dbReference type="GO" id="GO:0038023">
    <property type="term" value="F:signaling receptor activity"/>
    <property type="evidence" value="ECO:0007669"/>
    <property type="project" value="InterPro"/>
</dbReference>
<dbReference type="Pfam" id="PF07660">
    <property type="entry name" value="STN"/>
    <property type="match status" value="1"/>
</dbReference>
<evidence type="ECO:0000256" key="8">
    <source>
        <dbReference type="ARBA" id="ARBA00023004"/>
    </source>
</evidence>
<evidence type="ECO:0000256" key="2">
    <source>
        <dbReference type="ARBA" id="ARBA00009810"/>
    </source>
</evidence>
<evidence type="ECO:0000256" key="10">
    <source>
        <dbReference type="ARBA" id="ARBA00023077"/>
    </source>
</evidence>
<dbReference type="PROSITE" id="PS01156">
    <property type="entry name" value="TONB_DEPENDENT_REC_2"/>
    <property type="match status" value="1"/>
</dbReference>
<protein>
    <submittedName>
        <fullName evidence="19">TonB-dependent siderophore receptor</fullName>
    </submittedName>
</protein>
<evidence type="ECO:0000256" key="5">
    <source>
        <dbReference type="ARBA" id="ARBA00022496"/>
    </source>
</evidence>
<proteinExistence type="inferred from homology"/>
<dbReference type="InterPro" id="IPR010917">
    <property type="entry name" value="TonB_rcpt_CS"/>
</dbReference>